<reference evidence="2" key="1">
    <citation type="submission" date="2025-08" db="UniProtKB">
        <authorList>
            <consortium name="RefSeq"/>
        </authorList>
    </citation>
    <scope>IDENTIFICATION</scope>
    <source>
        <tissue evidence="2">Spleen</tissue>
    </source>
</reference>
<keyword evidence="1" id="KW-1185">Reference proteome</keyword>
<dbReference type="InterPro" id="IPR006553">
    <property type="entry name" value="Leu-rich_rpt_Cys-con_subtyp"/>
</dbReference>
<evidence type="ECO:0000313" key="1">
    <source>
        <dbReference type="Proteomes" id="UP000515140"/>
    </source>
</evidence>
<dbReference type="InterPro" id="IPR027038">
    <property type="entry name" value="RanGap"/>
</dbReference>
<accession>A0A6P5IGK5</accession>
<dbReference type="KEGG" id="pcw:110193622"/>
<dbReference type="GO" id="GO:0031267">
    <property type="term" value="F:small GTPase binding"/>
    <property type="evidence" value="ECO:0007669"/>
    <property type="project" value="TreeGrafter"/>
</dbReference>
<dbReference type="SUPFAM" id="SSF52047">
    <property type="entry name" value="RNI-like"/>
    <property type="match status" value="3"/>
</dbReference>
<dbReference type="GeneID" id="110193622"/>
<dbReference type="Proteomes" id="UP000515140">
    <property type="component" value="Unplaced"/>
</dbReference>
<evidence type="ECO:0000313" key="2">
    <source>
        <dbReference type="RefSeq" id="XP_020821170.1"/>
    </source>
</evidence>
<dbReference type="GO" id="GO:0005634">
    <property type="term" value="C:nucleus"/>
    <property type="evidence" value="ECO:0007669"/>
    <property type="project" value="TreeGrafter"/>
</dbReference>
<dbReference type="GO" id="GO:0005829">
    <property type="term" value="C:cytosol"/>
    <property type="evidence" value="ECO:0007669"/>
    <property type="project" value="TreeGrafter"/>
</dbReference>
<sequence>MDPPNLRKLLQILETCQGLLEIKFSHVTMSDQSTEMLLDYLPQLHNLNLLQLSQTTLSLNSIFLLTSAVSLCEQIQKVEVRSQNYACLYFTPGKRKGVSCGLTDCCIRQVGMEQLCHTLRQCKDLSHLDLSGNLLDDEGLKYLLKHLPQMNLSGSLNLSHNGISQEGALHCSTIALSTCTQAREVSLSLNPEQKFLIQFTEHQEPRKILRLSRFNFQQEHIIRLATLVGQVPKLTDLILANNTVSLQGLQLLLNLVRMPSGMLRISVEEPWVTMASVTTLLDASVQASGNITKISISRQQSLLHIEEAFSQQTENPAVATFRLAQCDLGVSQTLAIRQVVEKYIRLQELSWSQVHLCDTSTQLLKTLLLSLLELKKLRLTAIVVSSEGVCQVASGLSHCNTVEELDLSKNEFSVESTRVLMGALEGKCQLRSLNLSSLQLDDLALSTLAQRLRGMSLLHTLDLSNSGLSSIGCCYLSDCLRDATNLEDLNLSHNKIEDAGVQHLSAILPTLLQLRKIDLSWNGISPAGGRKLAEALAFCVQVEELHLGANTMGDLMAIRLAQNLPHHLKVLYLCSNQIGTKGTLSLGQALARCQWIEEVSLAENIFAEEILPLSKGLLKLRKINLTSCKINDRMTKPLASSLVLCHDLEEILLAWNSLGNEGATELAHVLPQMNQLKKLDLEGNQIGSLGAQLLAKGLAKRPEFKSYACGRIQSPETQPGCFRARIPD</sequence>
<dbReference type="InterPro" id="IPR032675">
    <property type="entry name" value="LRR_dom_sf"/>
</dbReference>
<dbReference type="InterPro" id="IPR001611">
    <property type="entry name" value="Leu-rich_rpt"/>
</dbReference>
<dbReference type="PANTHER" id="PTHR24113:SF15">
    <property type="entry name" value="NACHT DOMAIN-CONTAINING PROTEIN"/>
    <property type="match status" value="1"/>
</dbReference>
<dbReference type="Gene3D" id="3.80.10.10">
    <property type="entry name" value="Ribonuclease Inhibitor"/>
    <property type="match status" value="3"/>
</dbReference>
<dbReference type="InParanoid" id="A0A6P5IGK5"/>
<dbReference type="PANTHER" id="PTHR24113">
    <property type="entry name" value="RAN GTPASE-ACTIVATING PROTEIN 1"/>
    <property type="match status" value="1"/>
</dbReference>
<dbReference type="SMART" id="SM00368">
    <property type="entry name" value="LRR_RI"/>
    <property type="match status" value="12"/>
</dbReference>
<name>A0A6P5IGK5_PHACI</name>
<dbReference type="PROSITE" id="PS51450">
    <property type="entry name" value="LRR"/>
    <property type="match status" value="1"/>
</dbReference>
<dbReference type="SMART" id="SM00367">
    <property type="entry name" value="LRR_CC"/>
    <property type="match status" value="7"/>
</dbReference>
<organism evidence="1 2">
    <name type="scientific">Phascolarctos cinereus</name>
    <name type="common">Koala</name>
    <dbReference type="NCBI Taxonomy" id="38626"/>
    <lineage>
        <taxon>Eukaryota</taxon>
        <taxon>Metazoa</taxon>
        <taxon>Chordata</taxon>
        <taxon>Craniata</taxon>
        <taxon>Vertebrata</taxon>
        <taxon>Euteleostomi</taxon>
        <taxon>Mammalia</taxon>
        <taxon>Metatheria</taxon>
        <taxon>Diprotodontia</taxon>
        <taxon>Phascolarctidae</taxon>
        <taxon>Phascolarctos</taxon>
    </lineage>
</organism>
<dbReference type="AlphaFoldDB" id="A0A6P5IGK5"/>
<dbReference type="GO" id="GO:0048471">
    <property type="term" value="C:perinuclear region of cytoplasm"/>
    <property type="evidence" value="ECO:0007669"/>
    <property type="project" value="TreeGrafter"/>
</dbReference>
<dbReference type="GO" id="GO:0005096">
    <property type="term" value="F:GTPase activator activity"/>
    <property type="evidence" value="ECO:0007669"/>
    <property type="project" value="InterPro"/>
</dbReference>
<protein>
    <submittedName>
        <fullName evidence="2">Protein NLRC5-like isoform X1</fullName>
    </submittedName>
</protein>
<dbReference type="GO" id="GO:0006913">
    <property type="term" value="P:nucleocytoplasmic transport"/>
    <property type="evidence" value="ECO:0007669"/>
    <property type="project" value="TreeGrafter"/>
</dbReference>
<dbReference type="RefSeq" id="XP_020821170.1">
    <property type="nucleotide sequence ID" value="XM_020965511.1"/>
</dbReference>
<gene>
    <name evidence="2" type="primary">LOC110193622</name>
</gene>
<proteinExistence type="predicted"/>
<dbReference type="Pfam" id="PF13516">
    <property type="entry name" value="LRR_6"/>
    <property type="match status" value="6"/>
</dbReference>